<evidence type="ECO:0000256" key="5">
    <source>
        <dbReference type="SAM" id="Phobius"/>
    </source>
</evidence>
<comment type="subcellular location">
    <subcellularLocation>
        <location evidence="1">Endomembrane system</location>
        <topology evidence="1">Multi-pass membrane protein</topology>
    </subcellularLocation>
</comment>
<feature type="transmembrane region" description="Helical" evidence="5">
    <location>
        <begin position="55"/>
        <end position="76"/>
    </location>
</feature>
<dbReference type="EMBL" id="CP021108">
    <property type="protein sequence ID" value="ARP84639.1"/>
    <property type="molecule type" value="Genomic_DNA"/>
</dbReference>
<evidence type="ECO:0000256" key="4">
    <source>
        <dbReference type="ARBA" id="ARBA00023136"/>
    </source>
</evidence>
<dbReference type="KEGG" id="bgv:CAL12_19630"/>
<dbReference type="Pfam" id="PF06803">
    <property type="entry name" value="DUF1232"/>
    <property type="match status" value="1"/>
</dbReference>
<dbReference type="RefSeq" id="WP_086067997.1">
    <property type="nucleotide sequence ID" value="NZ_CP021108.1"/>
</dbReference>
<keyword evidence="4 5" id="KW-0472">Membrane</keyword>
<dbReference type="Proteomes" id="UP000194151">
    <property type="component" value="Chromosome"/>
</dbReference>
<dbReference type="GO" id="GO:0012505">
    <property type="term" value="C:endomembrane system"/>
    <property type="evidence" value="ECO:0007669"/>
    <property type="project" value="UniProtKB-SubCell"/>
</dbReference>
<organism evidence="7 8">
    <name type="scientific">Bordetella genomosp. 8</name>
    <dbReference type="NCBI Taxonomy" id="1416806"/>
    <lineage>
        <taxon>Bacteria</taxon>
        <taxon>Pseudomonadati</taxon>
        <taxon>Pseudomonadota</taxon>
        <taxon>Betaproteobacteria</taxon>
        <taxon>Burkholderiales</taxon>
        <taxon>Alcaligenaceae</taxon>
        <taxon>Bordetella</taxon>
    </lineage>
</organism>
<keyword evidence="2 5" id="KW-0812">Transmembrane</keyword>
<evidence type="ECO:0000256" key="3">
    <source>
        <dbReference type="ARBA" id="ARBA00022989"/>
    </source>
</evidence>
<gene>
    <name evidence="7" type="ORF">CAL12_19630</name>
</gene>
<feature type="domain" description="DUF1232" evidence="6">
    <location>
        <begin position="34"/>
        <end position="69"/>
    </location>
</feature>
<evidence type="ECO:0000259" key="6">
    <source>
        <dbReference type="Pfam" id="PF06803"/>
    </source>
</evidence>
<feature type="transmembrane region" description="Helical" evidence="5">
    <location>
        <begin position="32"/>
        <end position="49"/>
    </location>
</feature>
<evidence type="ECO:0000256" key="1">
    <source>
        <dbReference type="ARBA" id="ARBA00004127"/>
    </source>
</evidence>
<sequence>MRWLKITRLWALRTRQDAMTVWFALRHPATPWYAKALAILTAAYILSPIDLIPDFIPVLGLLDDLILVPILIWATLRALPAPVRADSRERAQAWAARRLARPGSKAGAVFVVIVWIAIAAVIAWWVYVTWFSPVAASAAV</sequence>
<evidence type="ECO:0000313" key="7">
    <source>
        <dbReference type="EMBL" id="ARP84639.1"/>
    </source>
</evidence>
<dbReference type="AlphaFoldDB" id="A0A1W6YUR5"/>
<feature type="transmembrane region" description="Helical" evidence="5">
    <location>
        <begin position="106"/>
        <end position="127"/>
    </location>
</feature>
<dbReference type="OrthoDB" id="9804184at2"/>
<evidence type="ECO:0000313" key="8">
    <source>
        <dbReference type="Proteomes" id="UP000194151"/>
    </source>
</evidence>
<protein>
    <recommendedName>
        <fullName evidence="6">DUF1232 domain-containing protein</fullName>
    </recommendedName>
</protein>
<dbReference type="InterPro" id="IPR010652">
    <property type="entry name" value="DUF1232"/>
</dbReference>
<accession>A0A1W6YUR5</accession>
<reference evidence="7 8" key="1">
    <citation type="submission" date="2017-05" db="EMBL/GenBank/DDBJ databases">
        <title>Complete and WGS of Bordetella genogroups.</title>
        <authorList>
            <person name="Spilker T."/>
            <person name="LiPuma J."/>
        </authorList>
    </citation>
    <scope>NUCLEOTIDE SEQUENCE [LARGE SCALE GENOMIC DNA]</scope>
    <source>
        <strain evidence="7 8">AU19157</strain>
    </source>
</reference>
<keyword evidence="8" id="KW-1185">Reference proteome</keyword>
<evidence type="ECO:0000256" key="2">
    <source>
        <dbReference type="ARBA" id="ARBA00022692"/>
    </source>
</evidence>
<keyword evidence="3 5" id="KW-1133">Transmembrane helix</keyword>
<proteinExistence type="predicted"/>
<name>A0A1W6YUR5_9BORD</name>